<keyword evidence="3" id="KW-1185">Reference proteome</keyword>
<dbReference type="RefSeq" id="WP_154458461.1">
    <property type="nucleotide sequence ID" value="NZ_VUMV01000007.1"/>
</dbReference>
<dbReference type="AlphaFoldDB" id="A0A7X2PA56"/>
<organism evidence="2 3">
    <name type="scientific">Bilifractor porci</name>
    <dbReference type="NCBI Taxonomy" id="2606636"/>
    <lineage>
        <taxon>Bacteria</taxon>
        <taxon>Bacillati</taxon>
        <taxon>Bacillota</taxon>
        <taxon>Clostridia</taxon>
        <taxon>Lachnospirales</taxon>
        <taxon>Lachnospiraceae</taxon>
        <taxon>Bilifractor</taxon>
    </lineage>
</organism>
<comment type="caution">
    <text evidence="2">The sequence shown here is derived from an EMBL/GenBank/DDBJ whole genome shotgun (WGS) entry which is preliminary data.</text>
</comment>
<name>A0A7X2PA56_9FIRM</name>
<keyword evidence="1" id="KW-0175">Coiled coil</keyword>
<accession>A0A7X2PA56</accession>
<gene>
    <name evidence="2" type="ORF">FYJ60_09465</name>
</gene>
<evidence type="ECO:0000313" key="2">
    <source>
        <dbReference type="EMBL" id="MST82543.1"/>
    </source>
</evidence>
<feature type="coiled-coil region" evidence="1">
    <location>
        <begin position="5"/>
        <end position="50"/>
    </location>
</feature>
<evidence type="ECO:0000256" key="1">
    <source>
        <dbReference type="SAM" id="Coils"/>
    </source>
</evidence>
<proteinExistence type="predicted"/>
<dbReference type="Proteomes" id="UP000466864">
    <property type="component" value="Unassembled WGS sequence"/>
</dbReference>
<protein>
    <submittedName>
        <fullName evidence="2">ErpK protein</fullName>
    </submittedName>
</protein>
<evidence type="ECO:0000313" key="3">
    <source>
        <dbReference type="Proteomes" id="UP000466864"/>
    </source>
</evidence>
<sequence length="80" mass="9385">MARTRRSLDERIEEQEQVVSKAKEHYEAELNKLEQLMQKRNEQKKKELLKVVEESDKSIDEIIELIRQAGASADDDDIES</sequence>
<reference evidence="2 3" key="1">
    <citation type="submission" date="2019-08" db="EMBL/GenBank/DDBJ databases">
        <title>In-depth cultivation of the pig gut microbiome towards novel bacterial diversity and tailored functional studies.</title>
        <authorList>
            <person name="Wylensek D."/>
            <person name="Hitch T.C.A."/>
            <person name="Clavel T."/>
        </authorList>
    </citation>
    <scope>NUCLEOTIDE SEQUENCE [LARGE SCALE GENOMIC DNA]</scope>
    <source>
        <strain evidence="2 3">Oil+RF-744-WCA-WT-13</strain>
    </source>
</reference>
<dbReference type="EMBL" id="VUMV01000007">
    <property type="protein sequence ID" value="MST82543.1"/>
    <property type="molecule type" value="Genomic_DNA"/>
</dbReference>